<reference evidence="1" key="2">
    <citation type="submission" date="2020-09" db="EMBL/GenBank/DDBJ databases">
        <authorList>
            <person name="Sun Q."/>
            <person name="Zhou Y."/>
        </authorList>
    </citation>
    <scope>NUCLEOTIDE SEQUENCE</scope>
    <source>
        <strain evidence="1">CGMCC 1.15371</strain>
    </source>
</reference>
<accession>A0A8J2YDB8</accession>
<sequence length="64" mass="7140">MSDEALCQTTRFPHAHTMWVGVAIWGPEKWFFTFFGGPEVLASVLSHGCDDVSRSALKTIKNLD</sequence>
<evidence type="ECO:0000313" key="1">
    <source>
        <dbReference type="EMBL" id="GGE39514.1"/>
    </source>
</evidence>
<dbReference type="Proteomes" id="UP000628775">
    <property type="component" value="Unassembled WGS sequence"/>
</dbReference>
<dbReference type="EMBL" id="BMIR01000007">
    <property type="protein sequence ID" value="GGE39514.1"/>
    <property type="molecule type" value="Genomic_DNA"/>
</dbReference>
<reference evidence="1" key="1">
    <citation type="journal article" date="2014" name="Int. J. Syst. Evol. Microbiol.">
        <title>Complete genome sequence of Corynebacterium casei LMG S-19264T (=DSM 44701T), isolated from a smear-ripened cheese.</title>
        <authorList>
            <consortium name="US DOE Joint Genome Institute (JGI-PGF)"/>
            <person name="Walter F."/>
            <person name="Albersmeier A."/>
            <person name="Kalinowski J."/>
            <person name="Ruckert C."/>
        </authorList>
    </citation>
    <scope>NUCLEOTIDE SEQUENCE</scope>
    <source>
        <strain evidence="1">CGMCC 1.15371</strain>
    </source>
</reference>
<name>A0A8J2YDB8_9BACL</name>
<proteinExistence type="predicted"/>
<gene>
    <name evidence="1" type="ORF">GCM10011391_17900</name>
</gene>
<protein>
    <submittedName>
        <fullName evidence="1">Uncharacterized protein</fullName>
    </submittedName>
</protein>
<comment type="caution">
    <text evidence="1">The sequence shown here is derived from an EMBL/GenBank/DDBJ whole genome shotgun (WGS) entry which is preliminary data.</text>
</comment>
<evidence type="ECO:0000313" key="2">
    <source>
        <dbReference type="Proteomes" id="UP000628775"/>
    </source>
</evidence>
<organism evidence="1 2">
    <name type="scientific">Pullulanibacillus camelliae</name>
    <dbReference type="NCBI Taxonomy" id="1707096"/>
    <lineage>
        <taxon>Bacteria</taxon>
        <taxon>Bacillati</taxon>
        <taxon>Bacillota</taxon>
        <taxon>Bacilli</taxon>
        <taxon>Bacillales</taxon>
        <taxon>Sporolactobacillaceae</taxon>
        <taxon>Pullulanibacillus</taxon>
    </lineage>
</organism>
<keyword evidence="2" id="KW-1185">Reference proteome</keyword>
<dbReference type="AlphaFoldDB" id="A0A8J2YDB8"/>